<keyword evidence="2" id="KW-1185">Reference proteome</keyword>
<dbReference type="OrthoDB" id="190010at2"/>
<reference evidence="1 2" key="1">
    <citation type="submission" date="2017-09" db="EMBL/GenBank/DDBJ databases">
        <title>Complete genome sequence of Verrucomicrobial strain HZ-65, isolated from freshwater.</title>
        <authorList>
            <person name="Choi A."/>
        </authorList>
    </citation>
    <scope>NUCLEOTIDE SEQUENCE [LARGE SCALE GENOMIC DNA]</scope>
    <source>
        <strain evidence="1 2">HZ-65</strain>
    </source>
</reference>
<evidence type="ECO:0000313" key="1">
    <source>
        <dbReference type="EMBL" id="ATC64518.1"/>
    </source>
</evidence>
<dbReference type="InterPro" id="IPR036249">
    <property type="entry name" value="Thioredoxin-like_sf"/>
</dbReference>
<dbReference type="Proteomes" id="UP000217265">
    <property type="component" value="Chromosome"/>
</dbReference>
<evidence type="ECO:0000313" key="2">
    <source>
        <dbReference type="Proteomes" id="UP000217265"/>
    </source>
</evidence>
<protein>
    <submittedName>
        <fullName evidence="1">Disulfide bond formation protein DsbA</fullName>
    </submittedName>
</protein>
<dbReference type="KEGG" id="vbh:CMV30_11450"/>
<accession>A0A290QGQ9</accession>
<sequence length="218" mass="24001">MKITYYLEVISSWCYWSEPMWAELKQRYAGRVEFEWKIALMRPGDFPATRAQCDWFYQRSGTIMRSPLVLNSGWFEQSRNGVYDAPNVVAEAARDFGITDDRARLALTHAAVRDGRKIGDLTEAVAVVSAACGLDPAELRTRAETAEAAARVRISTEEFHSLNVSQRPAFLIEDAIGDRAVFSGLVALAPLTATIDAMLADTAAYASHAAHFGAPPKA</sequence>
<dbReference type="Gene3D" id="3.40.30.10">
    <property type="entry name" value="Glutaredoxin"/>
    <property type="match status" value="1"/>
</dbReference>
<dbReference type="AlphaFoldDB" id="A0A290QGQ9"/>
<dbReference type="SUPFAM" id="SSF52833">
    <property type="entry name" value="Thioredoxin-like"/>
    <property type="match status" value="1"/>
</dbReference>
<dbReference type="RefSeq" id="WP_096056149.1">
    <property type="nucleotide sequence ID" value="NZ_CP023344.1"/>
</dbReference>
<proteinExistence type="predicted"/>
<dbReference type="EMBL" id="CP023344">
    <property type="protein sequence ID" value="ATC64518.1"/>
    <property type="molecule type" value="Genomic_DNA"/>
</dbReference>
<gene>
    <name evidence="1" type="ORF">CMV30_11450</name>
</gene>
<name>A0A290QGQ9_9BACT</name>
<organism evidence="1 2">
    <name type="scientific">Nibricoccus aquaticus</name>
    <dbReference type="NCBI Taxonomy" id="2576891"/>
    <lineage>
        <taxon>Bacteria</taxon>
        <taxon>Pseudomonadati</taxon>
        <taxon>Verrucomicrobiota</taxon>
        <taxon>Opitutia</taxon>
        <taxon>Opitutales</taxon>
        <taxon>Opitutaceae</taxon>
        <taxon>Nibricoccus</taxon>
    </lineage>
</organism>